<proteinExistence type="predicted"/>
<evidence type="ECO:0000256" key="1">
    <source>
        <dbReference type="SAM" id="MobiDB-lite"/>
    </source>
</evidence>
<dbReference type="EMBL" id="VSRR010000774">
    <property type="protein sequence ID" value="MPC19495.1"/>
    <property type="molecule type" value="Genomic_DNA"/>
</dbReference>
<evidence type="ECO:0000313" key="3">
    <source>
        <dbReference type="Proteomes" id="UP000324222"/>
    </source>
</evidence>
<organism evidence="2 3">
    <name type="scientific">Portunus trituberculatus</name>
    <name type="common">Swimming crab</name>
    <name type="synonym">Neptunus trituberculatus</name>
    <dbReference type="NCBI Taxonomy" id="210409"/>
    <lineage>
        <taxon>Eukaryota</taxon>
        <taxon>Metazoa</taxon>
        <taxon>Ecdysozoa</taxon>
        <taxon>Arthropoda</taxon>
        <taxon>Crustacea</taxon>
        <taxon>Multicrustacea</taxon>
        <taxon>Malacostraca</taxon>
        <taxon>Eumalacostraca</taxon>
        <taxon>Eucarida</taxon>
        <taxon>Decapoda</taxon>
        <taxon>Pleocyemata</taxon>
        <taxon>Brachyura</taxon>
        <taxon>Eubrachyura</taxon>
        <taxon>Portunoidea</taxon>
        <taxon>Portunidae</taxon>
        <taxon>Portuninae</taxon>
        <taxon>Portunus</taxon>
    </lineage>
</organism>
<accession>A0A5B7DEK8</accession>
<evidence type="ECO:0000313" key="2">
    <source>
        <dbReference type="EMBL" id="MPC19495.1"/>
    </source>
</evidence>
<name>A0A5B7DEK8_PORTR</name>
<sequence length="84" mass="8781">MKVWQHSEGGRRGAKEATAALTPGRKNKSESTKISKHKSHACGLTSCSGGGRGGQSDFGLIRGYALRGVRSSQKLRGALDPVAS</sequence>
<comment type="caution">
    <text evidence="2">The sequence shown here is derived from an EMBL/GenBank/DDBJ whole genome shotgun (WGS) entry which is preliminary data.</text>
</comment>
<feature type="region of interest" description="Disordered" evidence="1">
    <location>
        <begin position="1"/>
        <end position="53"/>
    </location>
</feature>
<keyword evidence="3" id="KW-1185">Reference proteome</keyword>
<protein>
    <submittedName>
        <fullName evidence="2">Uncharacterized protein</fullName>
    </submittedName>
</protein>
<dbReference type="AlphaFoldDB" id="A0A5B7DEK8"/>
<gene>
    <name evidence="2" type="ORF">E2C01_012410</name>
</gene>
<dbReference type="Proteomes" id="UP000324222">
    <property type="component" value="Unassembled WGS sequence"/>
</dbReference>
<reference evidence="2 3" key="1">
    <citation type="submission" date="2019-05" db="EMBL/GenBank/DDBJ databases">
        <title>Another draft genome of Portunus trituberculatus and its Hox gene families provides insights of decapod evolution.</title>
        <authorList>
            <person name="Jeong J.-H."/>
            <person name="Song I."/>
            <person name="Kim S."/>
            <person name="Choi T."/>
            <person name="Kim D."/>
            <person name="Ryu S."/>
            <person name="Kim W."/>
        </authorList>
    </citation>
    <scope>NUCLEOTIDE SEQUENCE [LARGE SCALE GENOMIC DNA]</scope>
    <source>
        <tissue evidence="2">Muscle</tissue>
    </source>
</reference>